<feature type="signal peptide" evidence="1">
    <location>
        <begin position="1"/>
        <end position="22"/>
    </location>
</feature>
<dbReference type="Proteomes" id="UP000822688">
    <property type="component" value="Chromosome 7"/>
</dbReference>
<accession>A0A8T0H3H7</accession>
<sequence>MLWNSLFAFPSMSCISWVVARGLTFTTRCKQCTELQHDFL</sequence>
<gene>
    <name evidence="2" type="ORF">KC19_7G019400</name>
</gene>
<evidence type="ECO:0000313" key="3">
    <source>
        <dbReference type="Proteomes" id="UP000822688"/>
    </source>
</evidence>
<comment type="caution">
    <text evidence="2">The sequence shown here is derived from an EMBL/GenBank/DDBJ whole genome shotgun (WGS) entry which is preliminary data.</text>
</comment>
<protein>
    <submittedName>
        <fullName evidence="2">Uncharacterized protein</fullName>
    </submittedName>
</protein>
<dbReference type="AlphaFoldDB" id="A0A8T0H3H7"/>
<dbReference type="EMBL" id="CM026428">
    <property type="protein sequence ID" value="KAG0565870.1"/>
    <property type="molecule type" value="Genomic_DNA"/>
</dbReference>
<evidence type="ECO:0000313" key="2">
    <source>
        <dbReference type="EMBL" id="KAG0565870.1"/>
    </source>
</evidence>
<organism evidence="2 3">
    <name type="scientific">Ceratodon purpureus</name>
    <name type="common">Fire moss</name>
    <name type="synonym">Dicranum purpureum</name>
    <dbReference type="NCBI Taxonomy" id="3225"/>
    <lineage>
        <taxon>Eukaryota</taxon>
        <taxon>Viridiplantae</taxon>
        <taxon>Streptophyta</taxon>
        <taxon>Embryophyta</taxon>
        <taxon>Bryophyta</taxon>
        <taxon>Bryophytina</taxon>
        <taxon>Bryopsida</taxon>
        <taxon>Dicranidae</taxon>
        <taxon>Pseudoditrichales</taxon>
        <taxon>Ditrichaceae</taxon>
        <taxon>Ceratodon</taxon>
    </lineage>
</organism>
<proteinExistence type="predicted"/>
<reference evidence="2" key="1">
    <citation type="submission" date="2020-06" db="EMBL/GenBank/DDBJ databases">
        <title>WGS assembly of Ceratodon purpureus strain R40.</title>
        <authorList>
            <person name="Carey S.B."/>
            <person name="Jenkins J."/>
            <person name="Shu S."/>
            <person name="Lovell J.T."/>
            <person name="Sreedasyam A."/>
            <person name="Maumus F."/>
            <person name="Tiley G.P."/>
            <person name="Fernandez-Pozo N."/>
            <person name="Barry K."/>
            <person name="Chen C."/>
            <person name="Wang M."/>
            <person name="Lipzen A."/>
            <person name="Daum C."/>
            <person name="Saski C.A."/>
            <person name="Payton A.C."/>
            <person name="Mcbreen J.C."/>
            <person name="Conrad R.E."/>
            <person name="Kollar L.M."/>
            <person name="Olsson S."/>
            <person name="Huttunen S."/>
            <person name="Landis J.B."/>
            <person name="Wickett N.J."/>
            <person name="Johnson M.G."/>
            <person name="Rensing S.A."/>
            <person name="Grimwood J."/>
            <person name="Schmutz J."/>
            <person name="Mcdaniel S.F."/>
        </authorList>
    </citation>
    <scope>NUCLEOTIDE SEQUENCE</scope>
    <source>
        <strain evidence="2">R40</strain>
    </source>
</reference>
<evidence type="ECO:0000256" key="1">
    <source>
        <dbReference type="SAM" id="SignalP"/>
    </source>
</evidence>
<name>A0A8T0H3H7_CERPU</name>
<keyword evidence="1" id="KW-0732">Signal</keyword>
<feature type="chain" id="PRO_5035915062" evidence="1">
    <location>
        <begin position="23"/>
        <end position="40"/>
    </location>
</feature>
<keyword evidence="3" id="KW-1185">Reference proteome</keyword>